<sequence>MIRISGVILNERKKSYIALTKIFGIGKSTAIKILKKYNINYNKKLNKLKENNIINIKKYIDNKLIVEGDLHSNIKINIKNLKDINCYRGIRHKLNLPVRGQRTRNNSRTRKGKKKTIANKKKQIKNK</sequence>
<dbReference type="InterPro" id="IPR010979">
    <property type="entry name" value="Ribosomal_uS13-like_H2TH"/>
</dbReference>
<accession>A0AAU7QS25</accession>
<dbReference type="Gene3D" id="1.10.8.50">
    <property type="match status" value="1"/>
</dbReference>
<evidence type="ECO:0000256" key="8">
    <source>
        <dbReference type="RuleBase" id="RU003830"/>
    </source>
</evidence>
<dbReference type="InterPro" id="IPR001892">
    <property type="entry name" value="Ribosomal_uS13"/>
</dbReference>
<dbReference type="FunFam" id="1.10.8.50:FF:000001">
    <property type="entry name" value="30S ribosomal protein S13"/>
    <property type="match status" value="1"/>
</dbReference>
<dbReference type="InterPro" id="IPR027437">
    <property type="entry name" value="Rbsml_uS13_C"/>
</dbReference>
<keyword evidence="7" id="KW-0820">tRNA-binding</keyword>
<evidence type="ECO:0000256" key="3">
    <source>
        <dbReference type="ARBA" id="ARBA00022884"/>
    </source>
</evidence>
<evidence type="ECO:0000256" key="6">
    <source>
        <dbReference type="ARBA" id="ARBA00035166"/>
    </source>
</evidence>
<dbReference type="GO" id="GO:0003735">
    <property type="term" value="F:structural constituent of ribosome"/>
    <property type="evidence" value="ECO:0007669"/>
    <property type="project" value="InterPro"/>
</dbReference>
<keyword evidence="4 7" id="KW-0689">Ribosomal protein</keyword>
<evidence type="ECO:0000256" key="1">
    <source>
        <dbReference type="ARBA" id="ARBA00008080"/>
    </source>
</evidence>
<dbReference type="PANTHER" id="PTHR10871:SF1">
    <property type="entry name" value="SMALL RIBOSOMAL SUBUNIT PROTEIN US13M"/>
    <property type="match status" value="1"/>
</dbReference>
<feature type="compositionally biased region" description="Basic residues" evidence="9">
    <location>
        <begin position="101"/>
        <end position="127"/>
    </location>
</feature>
<evidence type="ECO:0000313" key="10">
    <source>
        <dbReference type="EMBL" id="XBT18628.1"/>
    </source>
</evidence>
<keyword evidence="3 7" id="KW-0694">RNA-binding</keyword>
<dbReference type="Pfam" id="PF00416">
    <property type="entry name" value="Ribosomal_S13"/>
    <property type="match status" value="1"/>
</dbReference>
<dbReference type="AlphaFoldDB" id="A0AAU7QS25"/>
<keyword evidence="2 7" id="KW-0699">rRNA-binding</keyword>
<gene>
    <name evidence="7 10" type="primary">rpsM</name>
    <name evidence="10" type="ORF">ABNO60_00570</name>
</gene>
<dbReference type="PANTHER" id="PTHR10871">
    <property type="entry name" value="30S RIBOSOMAL PROTEIN S13/40S RIBOSOMAL PROTEIN S18"/>
    <property type="match status" value="1"/>
</dbReference>
<dbReference type="GO" id="GO:0006412">
    <property type="term" value="P:translation"/>
    <property type="evidence" value="ECO:0007669"/>
    <property type="project" value="UniProtKB-UniRule"/>
</dbReference>
<evidence type="ECO:0000256" key="4">
    <source>
        <dbReference type="ARBA" id="ARBA00022980"/>
    </source>
</evidence>
<dbReference type="InterPro" id="IPR018269">
    <property type="entry name" value="Ribosomal_uS13_CS"/>
</dbReference>
<proteinExistence type="inferred from homology"/>
<dbReference type="GO" id="GO:0015935">
    <property type="term" value="C:small ribosomal subunit"/>
    <property type="evidence" value="ECO:0007669"/>
    <property type="project" value="TreeGrafter"/>
</dbReference>
<keyword evidence="5 7" id="KW-0687">Ribonucleoprotein</keyword>
<dbReference type="PROSITE" id="PS50159">
    <property type="entry name" value="RIBOSOMAL_S13_2"/>
    <property type="match status" value="1"/>
</dbReference>
<evidence type="ECO:0000256" key="5">
    <source>
        <dbReference type="ARBA" id="ARBA00023274"/>
    </source>
</evidence>
<comment type="function">
    <text evidence="7">Located at the top of the head of the 30S subunit, it contacts several helices of the 16S rRNA. In the 70S ribosome it contacts the 23S rRNA (bridge B1a) and protein L5 of the 50S subunit (bridge B1b), connecting the 2 subunits; these bridges are implicated in subunit movement. Contacts the tRNAs in the A and P-sites.</text>
</comment>
<name>A0AAU7QS25_9FLAO</name>
<reference evidence="10" key="1">
    <citation type="submission" date="2024-06" db="EMBL/GenBank/DDBJ databases">
        <title>Diversity, functionality, and evolutionary history of bacterial symbionts in false click beetles (Coleoptera, Throscidae).</title>
        <authorList>
            <person name="Wierz J.C."/>
            <person name="Malm H."/>
            <person name="Kaltenpoth M."/>
            <person name="Engl T."/>
        </authorList>
    </citation>
    <scope>NUCLEOTIDE SEQUENCE</scope>
    <source>
        <strain evidence="10">Tcar</strain>
    </source>
</reference>
<dbReference type="GO" id="GO:0005829">
    <property type="term" value="C:cytosol"/>
    <property type="evidence" value="ECO:0007669"/>
    <property type="project" value="TreeGrafter"/>
</dbReference>
<comment type="similarity">
    <text evidence="1 7 8">Belongs to the universal ribosomal protein uS13 family.</text>
</comment>
<dbReference type="FunFam" id="4.10.910.10:FF:000001">
    <property type="entry name" value="30S ribosomal protein S13"/>
    <property type="match status" value="1"/>
</dbReference>
<dbReference type="GO" id="GO:0000049">
    <property type="term" value="F:tRNA binding"/>
    <property type="evidence" value="ECO:0007669"/>
    <property type="project" value="UniProtKB-UniRule"/>
</dbReference>
<dbReference type="GO" id="GO:0019843">
    <property type="term" value="F:rRNA binding"/>
    <property type="evidence" value="ECO:0007669"/>
    <property type="project" value="UniProtKB-UniRule"/>
</dbReference>
<dbReference type="EMBL" id="CP157896">
    <property type="protein sequence ID" value="XBT18628.1"/>
    <property type="molecule type" value="Genomic_DNA"/>
</dbReference>
<evidence type="ECO:0000256" key="2">
    <source>
        <dbReference type="ARBA" id="ARBA00022730"/>
    </source>
</evidence>
<protein>
    <recommendedName>
        <fullName evidence="6 7">Small ribosomal subunit protein uS13</fullName>
    </recommendedName>
</protein>
<dbReference type="InterPro" id="IPR019980">
    <property type="entry name" value="Ribosomal_uS13_bac-type"/>
</dbReference>
<dbReference type="Gene3D" id="4.10.910.10">
    <property type="entry name" value="30s ribosomal protein s13, domain 2"/>
    <property type="match status" value="1"/>
</dbReference>
<dbReference type="PROSITE" id="PS00646">
    <property type="entry name" value="RIBOSOMAL_S13_1"/>
    <property type="match status" value="1"/>
</dbReference>
<evidence type="ECO:0000256" key="7">
    <source>
        <dbReference type="HAMAP-Rule" id="MF_01315"/>
    </source>
</evidence>
<evidence type="ECO:0000256" key="9">
    <source>
        <dbReference type="SAM" id="MobiDB-lite"/>
    </source>
</evidence>
<dbReference type="SUPFAM" id="SSF46946">
    <property type="entry name" value="S13-like H2TH domain"/>
    <property type="match status" value="1"/>
</dbReference>
<feature type="region of interest" description="Disordered" evidence="9">
    <location>
        <begin position="97"/>
        <end position="127"/>
    </location>
</feature>
<dbReference type="HAMAP" id="MF_01315">
    <property type="entry name" value="Ribosomal_uS13"/>
    <property type="match status" value="1"/>
</dbReference>
<organism evidence="10">
    <name type="scientific">Candidatus Shikimatogenerans sp. Tcar</name>
    <dbReference type="NCBI Taxonomy" id="3158565"/>
    <lineage>
        <taxon>Bacteria</taxon>
        <taxon>Pseudomonadati</taxon>
        <taxon>Bacteroidota</taxon>
        <taxon>Flavobacteriia</taxon>
        <taxon>Flavobacteriales</taxon>
        <taxon>Candidatus Shikimatogenerans</taxon>
    </lineage>
</organism>
<comment type="subunit">
    <text evidence="7">Part of the 30S ribosomal subunit. Forms a loose heterodimer with protein S19. Forms two bridges to the 50S subunit in the 70S ribosome.</text>
</comment>
<dbReference type="NCBIfam" id="TIGR03631">
    <property type="entry name" value="uS13_bact"/>
    <property type="match status" value="1"/>
</dbReference>
<dbReference type="PIRSF" id="PIRSF002134">
    <property type="entry name" value="Ribosomal_S13"/>
    <property type="match status" value="1"/>
</dbReference>